<comment type="caution">
    <text evidence="1">The sequence shown here is derived from an EMBL/GenBank/DDBJ whole genome shotgun (WGS) entry which is preliminary data.</text>
</comment>
<dbReference type="RefSeq" id="WP_119010079.1">
    <property type="nucleotide sequence ID" value="NZ_BJXK01000020.1"/>
</dbReference>
<keyword evidence="2" id="KW-1185">Reference proteome</keyword>
<dbReference type="GO" id="GO:0016740">
    <property type="term" value="F:transferase activity"/>
    <property type="evidence" value="ECO:0007669"/>
    <property type="project" value="UniProtKB-KW"/>
</dbReference>
<dbReference type="InterPro" id="IPR003673">
    <property type="entry name" value="CoA-Trfase_fam_III"/>
</dbReference>
<accession>A0A511QVC7</accession>
<dbReference type="PANTHER" id="PTHR48229">
    <property type="entry name" value="CAIB/BAIF FAMILY ENZYME (AFU_ORTHOLOGUE AFUA_1G05360)-RELATED"/>
    <property type="match status" value="1"/>
</dbReference>
<dbReference type="PANTHER" id="PTHR48229:SF1">
    <property type="entry name" value="ALPHA METHYLACYL-COA RACEMASE-RELATED"/>
    <property type="match status" value="1"/>
</dbReference>
<reference evidence="1 2" key="1">
    <citation type="submission" date="2019-07" db="EMBL/GenBank/DDBJ databases">
        <title>Whole genome shotgun sequence of Vibrio superstes NBRC 103154.</title>
        <authorList>
            <person name="Hosoyama A."/>
            <person name="Uohara A."/>
            <person name="Ohji S."/>
            <person name="Ichikawa N."/>
        </authorList>
    </citation>
    <scope>NUCLEOTIDE SEQUENCE [LARGE SCALE GENOMIC DNA]</scope>
    <source>
        <strain evidence="1 2">NBRC 103154</strain>
    </source>
</reference>
<dbReference type="Proteomes" id="UP000321113">
    <property type="component" value="Unassembled WGS sequence"/>
</dbReference>
<dbReference type="Gene3D" id="3.40.50.10540">
    <property type="entry name" value="Crotonobetainyl-coa:carnitine coa-transferase, domain 1"/>
    <property type="match status" value="1"/>
</dbReference>
<organism evidence="1 2">
    <name type="scientific">Vibrio superstes NBRC 103154</name>
    <dbReference type="NCBI Taxonomy" id="1219062"/>
    <lineage>
        <taxon>Bacteria</taxon>
        <taxon>Pseudomonadati</taxon>
        <taxon>Pseudomonadota</taxon>
        <taxon>Gammaproteobacteria</taxon>
        <taxon>Vibrionales</taxon>
        <taxon>Vibrionaceae</taxon>
        <taxon>Vibrio</taxon>
    </lineage>
</organism>
<dbReference type="EMBL" id="BJXK01000020">
    <property type="protein sequence ID" value="GEM81318.1"/>
    <property type="molecule type" value="Genomic_DNA"/>
</dbReference>
<gene>
    <name evidence="1" type="ORF">VSU01S_35630</name>
</gene>
<keyword evidence="1" id="KW-0808">Transferase</keyword>
<dbReference type="InterPro" id="IPR023606">
    <property type="entry name" value="CoA-Trfase_III_dom_1_sf"/>
</dbReference>
<dbReference type="InterPro" id="IPR052985">
    <property type="entry name" value="CoA-trans_III_biosynth/detox"/>
</dbReference>
<evidence type="ECO:0000313" key="2">
    <source>
        <dbReference type="Proteomes" id="UP000321113"/>
    </source>
</evidence>
<dbReference type="Pfam" id="PF02515">
    <property type="entry name" value="CoA_transf_3"/>
    <property type="match status" value="1"/>
</dbReference>
<dbReference type="AlphaFoldDB" id="A0A511QVC7"/>
<protein>
    <submittedName>
        <fullName evidence="1">CoA transferase</fullName>
    </submittedName>
</protein>
<dbReference type="SUPFAM" id="SSF89796">
    <property type="entry name" value="CoA-transferase family III (CaiB/BaiF)"/>
    <property type="match status" value="2"/>
</dbReference>
<name>A0A511QVC7_9VIBR</name>
<dbReference type="OrthoDB" id="9058532at2"/>
<proteinExistence type="predicted"/>
<evidence type="ECO:0000313" key="1">
    <source>
        <dbReference type="EMBL" id="GEM81318.1"/>
    </source>
</evidence>
<sequence length="501" mass="55821">MNINQRKVYQHITETLNLSTPASDINVIQTPTYLKENLATADYITGVIAAFGASLEEIGELRGLPKQNVTVDRRHATISLNDPAYHYLNGTLILGGEIEVPVNSIQQSKDGQWMCMNGAYPHLRDGILNYFDSANNYQSLSDQVAKVDIAKIEADFEEQGLCMAPLYTPEQWREHPQGQAMAKHPLVLMDHQGNAKSKKLTQAKHRPLEGLKIIDVTHVVAGPWSTRQLSEYGADVISIRNPEFPFLYPVIFEQSYGKKQIQLDLKQQQHKDKFTELLKDADALVWGYGPNSLERLGFDQETLMEINPNLVVTQISAYGPTGPWSKRKGWEQLAQTCTGMTHIASQGRDQHHLVGALALDFSTGFLAAIGTISALIQREKKGGFWNVETMLARSAMELLSLDVHKEEVVPISMADMREYLIDQTSESGSVFTRIMPYVQLSETPAYCQTGPSVMGSHDPIATTWSDDPAGNGVVTHRPSEVVNRGLFGFMPGYGHEDIMHR</sequence>